<dbReference type="Proteomes" id="UP001501005">
    <property type="component" value="Unassembled WGS sequence"/>
</dbReference>
<comment type="caution">
    <text evidence="1">The sequence shown here is derived from an EMBL/GenBank/DDBJ whole genome shotgun (WGS) entry which is preliminary data.</text>
</comment>
<sequence>MTRTGTDQVAQLVVEAFDAGRKMPPRERLVELDKLLRAEIDQLMKRAREAADQAAPHTRRWYALTHAIEDAQFAIGFEIGTGPLSGALHVAELARRVLDLQRTIGGES</sequence>
<reference evidence="1 2" key="1">
    <citation type="journal article" date="2019" name="Int. J. Syst. Evol. Microbiol.">
        <title>The Global Catalogue of Microorganisms (GCM) 10K type strain sequencing project: providing services to taxonomists for standard genome sequencing and annotation.</title>
        <authorList>
            <consortium name="The Broad Institute Genomics Platform"/>
            <consortium name="The Broad Institute Genome Sequencing Center for Infectious Disease"/>
            <person name="Wu L."/>
            <person name="Ma J."/>
        </authorList>
    </citation>
    <scope>NUCLEOTIDE SEQUENCE [LARGE SCALE GENOMIC DNA]</scope>
    <source>
        <strain evidence="1 2">JCM 10673</strain>
    </source>
</reference>
<name>A0ABN1PFP5_9ACTN</name>
<dbReference type="RefSeq" id="WP_067400697.1">
    <property type="nucleotide sequence ID" value="NZ_BAAAHG010000054.1"/>
</dbReference>
<proteinExistence type="predicted"/>
<evidence type="ECO:0000313" key="2">
    <source>
        <dbReference type="Proteomes" id="UP001501005"/>
    </source>
</evidence>
<organism evidence="1 2">
    <name type="scientific">Streptomyces thermoalcalitolerans</name>
    <dbReference type="NCBI Taxonomy" id="65605"/>
    <lineage>
        <taxon>Bacteria</taxon>
        <taxon>Bacillati</taxon>
        <taxon>Actinomycetota</taxon>
        <taxon>Actinomycetes</taxon>
        <taxon>Kitasatosporales</taxon>
        <taxon>Streptomycetaceae</taxon>
        <taxon>Streptomyces</taxon>
    </lineage>
</organism>
<gene>
    <name evidence="1" type="ORF">GCM10009549_48890</name>
</gene>
<accession>A0ABN1PFP5</accession>
<protein>
    <submittedName>
        <fullName evidence="1">Uncharacterized protein</fullName>
    </submittedName>
</protein>
<dbReference type="InterPro" id="IPR046300">
    <property type="entry name" value="DUF6415"/>
</dbReference>
<evidence type="ECO:0000313" key="1">
    <source>
        <dbReference type="EMBL" id="GAA0927013.1"/>
    </source>
</evidence>
<dbReference type="EMBL" id="BAAAHG010000054">
    <property type="protein sequence ID" value="GAA0927013.1"/>
    <property type="molecule type" value="Genomic_DNA"/>
</dbReference>
<keyword evidence="2" id="KW-1185">Reference proteome</keyword>
<dbReference type="Pfam" id="PF19979">
    <property type="entry name" value="DUF6415"/>
    <property type="match status" value="1"/>
</dbReference>